<dbReference type="AlphaFoldDB" id="A0A7Y6TT26"/>
<dbReference type="EMBL" id="JABWPM010000017">
    <property type="protein sequence ID" value="NUY97743.1"/>
    <property type="molecule type" value="Genomic_DNA"/>
</dbReference>
<dbReference type="GeneID" id="57346501"/>
<name>A0A7Y6TT26_9GAMM</name>
<sequence length="300" mass="35182">MSNVVRKISDHRDYKQQDAKPSVDKGFALFHRKIMDCGFYKDSQAVHLWFHLVMKATHKPIVSTTEFGDIRLERGQCITGRHKLASETGISPDRVQYLLRKFISMGMVSAESNRKFTVISILKYDEYQADYLPTDYQQITNANPHGTKAAVMVVPTDSQQITTYNELLTNNSISKDIECATHSKKYAEQKPRLSCEEVWQCLKEELPEARGWRTMTDERRQLIRTFWGKANKIARDMDDGQPLTMEGFRAYLQYISRNCRWMLEDRPDQRTGQTWRRKKFDDFLKAKLYVEVREGDKDDR</sequence>
<organism evidence="1 2">
    <name type="scientific">Pantoea brenneri</name>
    <dbReference type="NCBI Taxonomy" id="472694"/>
    <lineage>
        <taxon>Bacteria</taxon>
        <taxon>Pseudomonadati</taxon>
        <taxon>Pseudomonadota</taxon>
        <taxon>Gammaproteobacteria</taxon>
        <taxon>Enterobacterales</taxon>
        <taxon>Erwiniaceae</taxon>
        <taxon>Pantoea</taxon>
    </lineage>
</organism>
<evidence type="ECO:0000313" key="1">
    <source>
        <dbReference type="EMBL" id="NUY97743.1"/>
    </source>
</evidence>
<protein>
    <submittedName>
        <fullName evidence="1">DNA replication protein</fullName>
    </submittedName>
</protein>
<dbReference type="Proteomes" id="UP000566985">
    <property type="component" value="Unassembled WGS sequence"/>
</dbReference>
<comment type="caution">
    <text evidence="1">The sequence shown here is derived from an EMBL/GenBank/DDBJ whole genome shotgun (WGS) entry which is preliminary data.</text>
</comment>
<accession>A0A7Y6TT26</accession>
<proteinExistence type="predicted"/>
<reference evidence="1 2" key="1">
    <citation type="submission" date="2020-05" db="EMBL/GenBank/DDBJ databases">
        <title>Whole Genome Sequences of Enterobacteriales Associated with the International Space Station.</title>
        <authorList>
            <person name="Bharadwaj A."/>
            <person name="Daudu R."/>
            <person name="Singh N."/>
            <person name="Wood J."/>
            <person name="Debieu M."/>
            <person name="Mason C."/>
            <person name="Wang C."/>
            <person name="Venkateswaran K."/>
        </authorList>
    </citation>
    <scope>NUCLEOTIDE SEQUENCE [LARGE SCALE GENOMIC DNA]</scope>
    <source>
        <strain evidence="1 2">IF5SW-B1</strain>
    </source>
</reference>
<gene>
    <name evidence="1" type="ORF">HU668_14910</name>
</gene>
<dbReference type="RefSeq" id="WP_069728506.1">
    <property type="nucleotide sequence ID" value="NZ_JABWPE010000018.1"/>
</dbReference>
<evidence type="ECO:0000313" key="2">
    <source>
        <dbReference type="Proteomes" id="UP000566985"/>
    </source>
</evidence>